<keyword evidence="2" id="KW-1185">Reference proteome</keyword>
<dbReference type="EMBL" id="JARLKZ010000025">
    <property type="protein sequence ID" value="MEC0243615.1"/>
    <property type="molecule type" value="Genomic_DNA"/>
</dbReference>
<comment type="caution">
    <text evidence="1">The sequence shown here is derived from an EMBL/GenBank/DDBJ whole genome shotgun (WGS) entry which is preliminary data.</text>
</comment>
<organism evidence="1 2">
    <name type="scientific">Paenibacillus dokdonensis</name>
    <dbReference type="NCBI Taxonomy" id="2567944"/>
    <lineage>
        <taxon>Bacteria</taxon>
        <taxon>Bacillati</taxon>
        <taxon>Bacillota</taxon>
        <taxon>Bacilli</taxon>
        <taxon>Bacillales</taxon>
        <taxon>Paenibacillaceae</taxon>
        <taxon>Paenibacillus</taxon>
    </lineage>
</organism>
<protein>
    <recommendedName>
        <fullName evidence="3">Alcohol dehydrogenase N-terminal domain-containing protein</fullName>
    </recommendedName>
</protein>
<gene>
    <name evidence="1" type="ORF">P4H66_27735</name>
</gene>
<accession>A0ABU6GV38</accession>
<reference evidence="1 2" key="1">
    <citation type="submission" date="2023-03" db="EMBL/GenBank/DDBJ databases">
        <title>Bacillus Genome Sequencing.</title>
        <authorList>
            <person name="Dunlap C."/>
        </authorList>
    </citation>
    <scope>NUCLEOTIDE SEQUENCE [LARGE SCALE GENOMIC DNA]</scope>
    <source>
        <strain evidence="1 2">BD-525</strain>
    </source>
</reference>
<dbReference type="RefSeq" id="WP_326091344.1">
    <property type="nucleotide sequence ID" value="NZ_JARLKZ010000025.1"/>
</dbReference>
<dbReference type="SUPFAM" id="SSF50129">
    <property type="entry name" value="GroES-like"/>
    <property type="match status" value="1"/>
</dbReference>
<sequence>MMSMQAVIIPHFGNSQVLALRDKAIPEPGPFDVTIDVAYAGINYAEVILPKAYCSISPSHSCLALK</sequence>
<evidence type="ECO:0000313" key="2">
    <source>
        <dbReference type="Proteomes" id="UP001344632"/>
    </source>
</evidence>
<dbReference type="Gene3D" id="3.90.180.10">
    <property type="entry name" value="Medium-chain alcohol dehydrogenases, catalytic domain"/>
    <property type="match status" value="1"/>
</dbReference>
<name>A0ABU6GV38_9BACL</name>
<dbReference type="InterPro" id="IPR011032">
    <property type="entry name" value="GroES-like_sf"/>
</dbReference>
<dbReference type="Proteomes" id="UP001344632">
    <property type="component" value="Unassembled WGS sequence"/>
</dbReference>
<evidence type="ECO:0008006" key="3">
    <source>
        <dbReference type="Google" id="ProtNLM"/>
    </source>
</evidence>
<evidence type="ECO:0000313" key="1">
    <source>
        <dbReference type="EMBL" id="MEC0243615.1"/>
    </source>
</evidence>
<proteinExistence type="predicted"/>